<dbReference type="Proteomes" id="UP001497623">
    <property type="component" value="Unassembled WGS sequence"/>
</dbReference>
<dbReference type="Gene3D" id="3.30.420.10">
    <property type="entry name" value="Ribonuclease H-like superfamily/Ribonuclease H"/>
    <property type="match status" value="2"/>
</dbReference>
<reference evidence="2 3" key="1">
    <citation type="submission" date="2024-05" db="EMBL/GenBank/DDBJ databases">
        <authorList>
            <person name="Wallberg A."/>
        </authorList>
    </citation>
    <scope>NUCLEOTIDE SEQUENCE [LARGE SCALE GENOMIC DNA]</scope>
</reference>
<accession>A0AAV2RL07</accession>
<dbReference type="Pfam" id="PF04857">
    <property type="entry name" value="CAF1"/>
    <property type="match status" value="1"/>
</dbReference>
<evidence type="ECO:0000256" key="1">
    <source>
        <dbReference type="ARBA" id="ARBA00008372"/>
    </source>
</evidence>
<comment type="similarity">
    <text evidence="1">Belongs to the CAF1 family.</text>
</comment>
<dbReference type="GO" id="GO:0000175">
    <property type="term" value="F:3'-5'-RNA exonuclease activity"/>
    <property type="evidence" value="ECO:0007669"/>
    <property type="project" value="TreeGrafter"/>
</dbReference>
<organism evidence="2 3">
    <name type="scientific">Meganyctiphanes norvegica</name>
    <name type="common">Northern krill</name>
    <name type="synonym">Thysanopoda norvegica</name>
    <dbReference type="NCBI Taxonomy" id="48144"/>
    <lineage>
        <taxon>Eukaryota</taxon>
        <taxon>Metazoa</taxon>
        <taxon>Ecdysozoa</taxon>
        <taxon>Arthropoda</taxon>
        <taxon>Crustacea</taxon>
        <taxon>Multicrustacea</taxon>
        <taxon>Malacostraca</taxon>
        <taxon>Eumalacostraca</taxon>
        <taxon>Eucarida</taxon>
        <taxon>Euphausiacea</taxon>
        <taxon>Euphausiidae</taxon>
        <taxon>Meganyctiphanes</taxon>
    </lineage>
</organism>
<evidence type="ECO:0000313" key="2">
    <source>
        <dbReference type="EMBL" id="CAL4130463.1"/>
    </source>
</evidence>
<name>A0AAV2RL07_MEGNR</name>
<dbReference type="GO" id="GO:0005634">
    <property type="term" value="C:nucleus"/>
    <property type="evidence" value="ECO:0007669"/>
    <property type="project" value="TreeGrafter"/>
</dbReference>
<gene>
    <name evidence="2" type="ORF">MNOR_LOCUS26570</name>
</gene>
<dbReference type="GO" id="GO:1990431">
    <property type="term" value="P:priRNA 3'-end processing"/>
    <property type="evidence" value="ECO:0007669"/>
    <property type="project" value="TreeGrafter"/>
</dbReference>
<comment type="caution">
    <text evidence="2">The sequence shown here is derived from an EMBL/GenBank/DDBJ whole genome shotgun (WGS) entry which is preliminary data.</text>
</comment>
<dbReference type="InterPro" id="IPR036397">
    <property type="entry name" value="RNaseH_sf"/>
</dbReference>
<feature type="non-terminal residue" evidence="2">
    <location>
        <position position="357"/>
    </location>
</feature>
<dbReference type="AlphaFoldDB" id="A0AAV2RL07"/>
<evidence type="ECO:0000313" key="3">
    <source>
        <dbReference type="Proteomes" id="UP001497623"/>
    </source>
</evidence>
<dbReference type="GO" id="GO:0003723">
    <property type="term" value="F:RNA binding"/>
    <property type="evidence" value="ECO:0007669"/>
    <property type="project" value="TreeGrafter"/>
</dbReference>
<dbReference type="PANTHER" id="PTHR15092">
    <property type="entry name" value="POLY A -SPECIFIC RIBONUCLEASE/TARGET OF EGR1, MEMBER 1"/>
    <property type="match status" value="1"/>
</dbReference>
<dbReference type="GO" id="GO:0005783">
    <property type="term" value="C:endoplasmic reticulum"/>
    <property type="evidence" value="ECO:0007669"/>
    <property type="project" value="TreeGrafter"/>
</dbReference>
<dbReference type="EMBL" id="CAXKWB010026724">
    <property type="protein sequence ID" value="CAL4130463.1"/>
    <property type="molecule type" value="Genomic_DNA"/>
</dbReference>
<proteinExistence type="inferred from homology"/>
<dbReference type="GO" id="GO:1990432">
    <property type="term" value="P:siRNA 3'-end processing"/>
    <property type="evidence" value="ECO:0007669"/>
    <property type="project" value="TreeGrafter"/>
</dbReference>
<sequence>MVDVTKENFNHLCPEILDAIKNATFVAVDTEFTGLPDNTFKAKLKKNFDSTYTKFKLNVQNLIIFQYLSIFWGVPNVNGYSVKTYNFYLCPHSCLSHDETFTCQTSGFEFLQAYNFDFNKWLYEGIPFLNADQKQELHKELQQIVNGDNVPRTPHEVSDLLSEVAQWGQEASDGDKTTYKTLHNFTYQLLFILNVRQQCTTLWANQDQDGQIVVTKVKQEERKDLESKDPKYEKFIETCVDKMFGFSSIFHCLVEHRKPLILHNCLLDLILMYKQFHRHLPRNYEVFKNDIHNIFPLIYDTKFLANELKFYFRDKDEKAVKILSESNLGKLSTSLQQELPVLYRPFIQQEQQDSKYE</sequence>
<dbReference type="InterPro" id="IPR006941">
    <property type="entry name" value="RNase_CAF1"/>
</dbReference>
<dbReference type="GO" id="GO:0000289">
    <property type="term" value="P:nuclear-transcribed mRNA poly(A) tail shortening"/>
    <property type="evidence" value="ECO:0007669"/>
    <property type="project" value="TreeGrafter"/>
</dbReference>
<dbReference type="InterPro" id="IPR012337">
    <property type="entry name" value="RNaseH-like_sf"/>
</dbReference>
<dbReference type="InterPro" id="IPR051181">
    <property type="entry name" value="CAF1_poly(A)_ribonucleases"/>
</dbReference>
<dbReference type="PANTHER" id="PTHR15092:SF22">
    <property type="entry name" value="POLY(A)-SPECIFIC RIBONUCLEASE PNLDC1"/>
    <property type="match status" value="1"/>
</dbReference>
<dbReference type="SUPFAM" id="SSF53098">
    <property type="entry name" value="Ribonuclease H-like"/>
    <property type="match status" value="1"/>
</dbReference>
<protein>
    <submittedName>
        <fullName evidence="2">Uncharacterized protein</fullName>
    </submittedName>
</protein>
<keyword evidence="3" id="KW-1185">Reference proteome</keyword>